<accession>A0A371Q023</accession>
<evidence type="ECO:0000256" key="2">
    <source>
        <dbReference type="ARBA" id="ARBA00023015"/>
    </source>
</evidence>
<dbReference type="CDD" id="cd06170">
    <property type="entry name" value="LuxR_C_like"/>
    <property type="match status" value="1"/>
</dbReference>
<sequence length="243" mass="26300">MDAPSRPTTGPVRVLLADDQVLLRGSLRVLVDAEPGLMVTGEAATGAEAVRLARQDPPDVVLMDIRMPDMDGIEATREICSSPETAEVRVLVLTMFDLDDYVYAALRAGASGFLLKDTPPGELLAGLRIIAAGQALLAPAVTRRLIAEFARRPEPSQPLARTLNGVTEREQEVLMLIARGLTNTEIAERLHLGMATVKTHVSHLLTKLGARDRAQLVIVAYETGLVEAARTGPRADTPPYRRR</sequence>
<gene>
    <name evidence="8" type="ORF">DY245_23405</name>
</gene>
<keyword evidence="1 5" id="KW-0597">Phosphoprotein</keyword>
<evidence type="ECO:0000256" key="1">
    <source>
        <dbReference type="ARBA" id="ARBA00022553"/>
    </source>
</evidence>
<dbReference type="PROSITE" id="PS50043">
    <property type="entry name" value="HTH_LUXR_2"/>
    <property type="match status" value="1"/>
</dbReference>
<dbReference type="InterPro" id="IPR058245">
    <property type="entry name" value="NreC/VraR/RcsB-like_REC"/>
</dbReference>
<dbReference type="SMART" id="SM00421">
    <property type="entry name" value="HTH_LUXR"/>
    <property type="match status" value="1"/>
</dbReference>
<evidence type="ECO:0000313" key="9">
    <source>
        <dbReference type="Proteomes" id="UP000262477"/>
    </source>
</evidence>
<dbReference type="PRINTS" id="PR00038">
    <property type="entry name" value="HTHLUXR"/>
</dbReference>
<keyword evidence="3 8" id="KW-0238">DNA-binding</keyword>
<dbReference type="GO" id="GO:0003677">
    <property type="term" value="F:DNA binding"/>
    <property type="evidence" value="ECO:0007669"/>
    <property type="project" value="UniProtKB-KW"/>
</dbReference>
<proteinExistence type="predicted"/>
<dbReference type="GO" id="GO:0000160">
    <property type="term" value="P:phosphorelay signal transduction system"/>
    <property type="evidence" value="ECO:0007669"/>
    <property type="project" value="InterPro"/>
</dbReference>
<dbReference type="InterPro" id="IPR001789">
    <property type="entry name" value="Sig_transdc_resp-reg_receiver"/>
</dbReference>
<keyword evidence="2" id="KW-0805">Transcription regulation</keyword>
<dbReference type="PROSITE" id="PS50110">
    <property type="entry name" value="RESPONSE_REGULATORY"/>
    <property type="match status" value="1"/>
</dbReference>
<keyword evidence="4" id="KW-0804">Transcription</keyword>
<dbReference type="InterPro" id="IPR039420">
    <property type="entry name" value="WalR-like"/>
</dbReference>
<reference evidence="8 9" key="1">
    <citation type="submission" date="2018-08" db="EMBL/GenBank/DDBJ databases">
        <title>Streptomyces NEAU-D10 sp. nov., a novel Actinomycete isolated from soil.</title>
        <authorList>
            <person name="Jin L."/>
        </authorList>
    </citation>
    <scope>NUCLEOTIDE SEQUENCE [LARGE SCALE GENOMIC DNA]</scope>
    <source>
        <strain evidence="8 9">NEAU-D10</strain>
    </source>
</reference>
<feature type="domain" description="Response regulatory" evidence="7">
    <location>
        <begin position="13"/>
        <end position="131"/>
    </location>
</feature>
<comment type="caution">
    <text evidence="8">The sequence shown here is derived from an EMBL/GenBank/DDBJ whole genome shotgun (WGS) entry which is preliminary data.</text>
</comment>
<keyword evidence="9" id="KW-1185">Reference proteome</keyword>
<dbReference type="AlphaFoldDB" id="A0A371Q023"/>
<dbReference type="PANTHER" id="PTHR43214">
    <property type="entry name" value="TWO-COMPONENT RESPONSE REGULATOR"/>
    <property type="match status" value="1"/>
</dbReference>
<feature type="domain" description="HTH luxR-type" evidence="6">
    <location>
        <begin position="159"/>
        <end position="224"/>
    </location>
</feature>
<evidence type="ECO:0000256" key="3">
    <source>
        <dbReference type="ARBA" id="ARBA00023125"/>
    </source>
</evidence>
<organism evidence="8 9">
    <name type="scientific">Streptomyces inhibens</name>
    <dbReference type="NCBI Taxonomy" id="2293571"/>
    <lineage>
        <taxon>Bacteria</taxon>
        <taxon>Bacillati</taxon>
        <taxon>Actinomycetota</taxon>
        <taxon>Actinomycetes</taxon>
        <taxon>Kitasatosporales</taxon>
        <taxon>Streptomycetaceae</taxon>
        <taxon>Streptomyces</taxon>
    </lineage>
</organism>
<dbReference type="SMART" id="SM00448">
    <property type="entry name" value="REC"/>
    <property type="match status" value="1"/>
</dbReference>
<evidence type="ECO:0000259" key="7">
    <source>
        <dbReference type="PROSITE" id="PS50110"/>
    </source>
</evidence>
<dbReference type="GO" id="GO:0006355">
    <property type="term" value="P:regulation of DNA-templated transcription"/>
    <property type="evidence" value="ECO:0007669"/>
    <property type="project" value="InterPro"/>
</dbReference>
<name>A0A371Q023_STRIH</name>
<dbReference type="CDD" id="cd17535">
    <property type="entry name" value="REC_NarL-like"/>
    <property type="match status" value="1"/>
</dbReference>
<dbReference type="Pfam" id="PF00072">
    <property type="entry name" value="Response_reg"/>
    <property type="match status" value="1"/>
</dbReference>
<dbReference type="OrthoDB" id="9808843at2"/>
<feature type="modified residue" description="4-aspartylphosphate" evidence="5">
    <location>
        <position position="64"/>
    </location>
</feature>
<dbReference type="InterPro" id="IPR000792">
    <property type="entry name" value="Tscrpt_reg_LuxR_C"/>
</dbReference>
<dbReference type="EMBL" id="QUAC01000185">
    <property type="protein sequence ID" value="REK88106.1"/>
    <property type="molecule type" value="Genomic_DNA"/>
</dbReference>
<protein>
    <submittedName>
        <fullName evidence="8">DNA-binding response regulator</fullName>
    </submittedName>
</protein>
<dbReference type="Proteomes" id="UP000262477">
    <property type="component" value="Unassembled WGS sequence"/>
</dbReference>
<evidence type="ECO:0000256" key="5">
    <source>
        <dbReference type="PROSITE-ProRule" id="PRU00169"/>
    </source>
</evidence>
<evidence type="ECO:0000259" key="6">
    <source>
        <dbReference type="PROSITE" id="PS50043"/>
    </source>
</evidence>
<dbReference type="PROSITE" id="PS00622">
    <property type="entry name" value="HTH_LUXR_1"/>
    <property type="match status" value="1"/>
</dbReference>
<dbReference type="Gene3D" id="3.40.50.2300">
    <property type="match status" value="1"/>
</dbReference>
<dbReference type="PANTHER" id="PTHR43214:SF24">
    <property type="entry name" value="TRANSCRIPTIONAL REGULATORY PROTEIN NARL-RELATED"/>
    <property type="match status" value="1"/>
</dbReference>
<evidence type="ECO:0000256" key="4">
    <source>
        <dbReference type="ARBA" id="ARBA00023163"/>
    </source>
</evidence>
<dbReference type="Pfam" id="PF00196">
    <property type="entry name" value="GerE"/>
    <property type="match status" value="1"/>
</dbReference>
<dbReference type="SUPFAM" id="SSF52172">
    <property type="entry name" value="CheY-like"/>
    <property type="match status" value="1"/>
</dbReference>
<evidence type="ECO:0000313" key="8">
    <source>
        <dbReference type="EMBL" id="REK88106.1"/>
    </source>
</evidence>
<dbReference type="InterPro" id="IPR011006">
    <property type="entry name" value="CheY-like_superfamily"/>
</dbReference>